<protein>
    <submittedName>
        <fullName evidence="3">Uncharacterized protein</fullName>
    </submittedName>
</protein>
<dbReference type="Proteomes" id="UP000283509">
    <property type="component" value="Unassembled WGS sequence"/>
</dbReference>
<keyword evidence="4" id="KW-1185">Reference proteome</keyword>
<evidence type="ECO:0000313" key="4">
    <source>
        <dbReference type="Proteomes" id="UP000283509"/>
    </source>
</evidence>
<name>A0A423SCK2_PENVA</name>
<gene>
    <name evidence="3" type="ORF">C7M84_020231</name>
</gene>
<reference evidence="3 4" key="2">
    <citation type="submission" date="2019-01" db="EMBL/GenBank/DDBJ databases">
        <title>The decoding of complex shrimp genome reveals the adaptation for benthos swimmer, frequently molting mechanism and breeding impact on genome.</title>
        <authorList>
            <person name="Sun Y."/>
            <person name="Gao Y."/>
            <person name="Yu Y."/>
        </authorList>
    </citation>
    <scope>NUCLEOTIDE SEQUENCE [LARGE SCALE GENOMIC DNA]</scope>
    <source>
        <tissue evidence="3">Muscle</tissue>
    </source>
</reference>
<dbReference type="EMBL" id="QCYY01003912">
    <property type="protein sequence ID" value="ROT61941.1"/>
    <property type="molecule type" value="Genomic_DNA"/>
</dbReference>
<reference evidence="3 4" key="1">
    <citation type="submission" date="2018-04" db="EMBL/GenBank/DDBJ databases">
        <authorList>
            <person name="Zhang X."/>
            <person name="Yuan J."/>
            <person name="Li F."/>
            <person name="Xiang J."/>
        </authorList>
    </citation>
    <scope>NUCLEOTIDE SEQUENCE [LARGE SCALE GENOMIC DNA]</scope>
    <source>
        <tissue evidence="3">Muscle</tissue>
    </source>
</reference>
<sequence length="405" mass="44534">MTSLGIASDVFGILTLRLSAWLSLCLCLALCASGASRAAWLPCVPHASYKESEELHTALPTTLAVRPEGVGWSAGFRLTSPAREWTLGLASDDGSDPLVKLESADGTWPRRSRPPGLFERGNWTEMKVEVTADGDLLIELTRESKVHQIIDANGSACGNVSLHVEQLLHVVMSRDCPLRCVAEQARLKFLEGERNTLHVLHRGDYSLSIALVYTDCIKKEKRTGLMNLGKDDIFLKPREWNKMALEYIHSKYHGISITINDNQTHEAHWNTDFYMCHQFVKLEIRMSTSTLWSLGCRDSVYQKKSTELPRWPLTCSAETTRPPENQTTDAPTSPPQTSSTDETSNSTPTSRATDSGDGEALASLSLILAMVLAEVMLAVCSVGLTLANRALGGGGLEALETYHVY</sequence>
<organism evidence="3 4">
    <name type="scientific">Penaeus vannamei</name>
    <name type="common">Whiteleg shrimp</name>
    <name type="synonym">Litopenaeus vannamei</name>
    <dbReference type="NCBI Taxonomy" id="6689"/>
    <lineage>
        <taxon>Eukaryota</taxon>
        <taxon>Metazoa</taxon>
        <taxon>Ecdysozoa</taxon>
        <taxon>Arthropoda</taxon>
        <taxon>Crustacea</taxon>
        <taxon>Multicrustacea</taxon>
        <taxon>Malacostraca</taxon>
        <taxon>Eumalacostraca</taxon>
        <taxon>Eucarida</taxon>
        <taxon>Decapoda</taxon>
        <taxon>Dendrobranchiata</taxon>
        <taxon>Penaeoidea</taxon>
        <taxon>Penaeidae</taxon>
        <taxon>Penaeus</taxon>
    </lineage>
</organism>
<dbReference type="AlphaFoldDB" id="A0A423SCK2"/>
<feature type="region of interest" description="Disordered" evidence="1">
    <location>
        <begin position="312"/>
        <end position="356"/>
    </location>
</feature>
<evidence type="ECO:0000256" key="1">
    <source>
        <dbReference type="SAM" id="MobiDB-lite"/>
    </source>
</evidence>
<feature type="compositionally biased region" description="Polar residues" evidence="1">
    <location>
        <begin position="316"/>
        <end position="353"/>
    </location>
</feature>
<proteinExistence type="predicted"/>
<accession>A0A423SCK2</accession>
<feature type="signal peptide" evidence="2">
    <location>
        <begin position="1"/>
        <end position="38"/>
    </location>
</feature>
<keyword evidence="2" id="KW-0732">Signal</keyword>
<evidence type="ECO:0000256" key="2">
    <source>
        <dbReference type="SAM" id="SignalP"/>
    </source>
</evidence>
<evidence type="ECO:0000313" key="3">
    <source>
        <dbReference type="EMBL" id="ROT61941.1"/>
    </source>
</evidence>
<feature type="chain" id="PRO_5019243004" evidence="2">
    <location>
        <begin position="39"/>
        <end position="405"/>
    </location>
</feature>
<comment type="caution">
    <text evidence="3">The sequence shown here is derived from an EMBL/GenBank/DDBJ whole genome shotgun (WGS) entry which is preliminary data.</text>
</comment>